<dbReference type="SMART" id="SM00072">
    <property type="entry name" value="GuKc"/>
    <property type="match status" value="1"/>
</dbReference>
<dbReference type="Proteomes" id="UP000234881">
    <property type="component" value="Unassembled WGS sequence"/>
</dbReference>
<keyword evidence="7 13" id="KW-0808">Transferase</keyword>
<evidence type="ECO:0000256" key="8">
    <source>
        <dbReference type="ARBA" id="ARBA00022741"/>
    </source>
</evidence>
<evidence type="ECO:0000256" key="4">
    <source>
        <dbReference type="ARBA" id="ARBA00012961"/>
    </source>
</evidence>
<sequence>MLSDIDMMQDTMIRRGLMLVLSSPSGAGKSTICRHLLDSDRNLQLSVSATTRTKRGSEIDGVHYQFTSERQFHAMRDRGDLLEWAEVHSNFYGTPRDPVEEALSKGQDVLFDIDWQGTLQLKKAARKDVVSIFILPPSIAELRSRLVRRAEDAEDVIARRLENARIEISHWDEYDYVIINDDLEKAFGAVSAIVEAERHKRERVIGARAFVDGMLK</sequence>
<dbReference type="PROSITE" id="PS50052">
    <property type="entry name" value="GUANYLATE_KINASE_2"/>
    <property type="match status" value="1"/>
</dbReference>
<evidence type="ECO:0000256" key="6">
    <source>
        <dbReference type="ARBA" id="ARBA00022490"/>
    </source>
</evidence>
<keyword evidence="6 13" id="KW-0963">Cytoplasm</keyword>
<evidence type="ECO:0000256" key="13">
    <source>
        <dbReference type="HAMAP-Rule" id="MF_00328"/>
    </source>
</evidence>
<protein>
    <recommendedName>
        <fullName evidence="5 13">Guanylate kinase</fullName>
        <ecNumber evidence="4 13">2.7.4.8</ecNumber>
    </recommendedName>
    <alternativeName>
        <fullName evidence="11 13">GMP kinase</fullName>
    </alternativeName>
</protein>
<name>A0A2N5XSG9_9HYPH</name>
<dbReference type="FunFam" id="3.30.63.10:FF:000005">
    <property type="entry name" value="Guanylate kinase"/>
    <property type="match status" value="1"/>
</dbReference>
<evidence type="ECO:0000259" key="14">
    <source>
        <dbReference type="PROSITE" id="PS50052"/>
    </source>
</evidence>
<dbReference type="InterPro" id="IPR027417">
    <property type="entry name" value="P-loop_NTPase"/>
</dbReference>
<comment type="catalytic activity">
    <reaction evidence="12 13">
        <text>GMP + ATP = GDP + ADP</text>
        <dbReference type="Rhea" id="RHEA:20780"/>
        <dbReference type="ChEBI" id="CHEBI:30616"/>
        <dbReference type="ChEBI" id="CHEBI:58115"/>
        <dbReference type="ChEBI" id="CHEBI:58189"/>
        <dbReference type="ChEBI" id="CHEBI:456216"/>
        <dbReference type="EC" id="2.7.4.8"/>
    </reaction>
</comment>
<dbReference type="Gene3D" id="3.30.63.10">
    <property type="entry name" value="Guanylate Kinase phosphate binding domain"/>
    <property type="match status" value="1"/>
</dbReference>
<reference evidence="15 16" key="1">
    <citation type="submission" date="2018-01" db="EMBL/GenBank/DDBJ databases">
        <title>The draft genome sequence of Cohaesibacter sp. H1304.</title>
        <authorList>
            <person name="Wang N.-N."/>
            <person name="Du Z.-J."/>
        </authorList>
    </citation>
    <scope>NUCLEOTIDE SEQUENCE [LARGE SCALE GENOMIC DNA]</scope>
    <source>
        <strain evidence="15 16">H1304</strain>
    </source>
</reference>
<dbReference type="EMBL" id="PKUQ01000016">
    <property type="protein sequence ID" value="PLW77395.1"/>
    <property type="molecule type" value="Genomic_DNA"/>
</dbReference>
<dbReference type="PROSITE" id="PS00856">
    <property type="entry name" value="GUANYLATE_KINASE_1"/>
    <property type="match status" value="1"/>
</dbReference>
<keyword evidence="8 13" id="KW-0547">Nucleotide-binding</keyword>
<gene>
    <name evidence="13" type="primary">gmk</name>
    <name evidence="15" type="ORF">C0081_08630</name>
</gene>
<dbReference type="InterPro" id="IPR008144">
    <property type="entry name" value="Guanylate_kin-like_dom"/>
</dbReference>
<dbReference type="InterPro" id="IPR020590">
    <property type="entry name" value="Guanylate_kinase_CS"/>
</dbReference>
<evidence type="ECO:0000256" key="2">
    <source>
        <dbReference type="ARBA" id="ARBA00004496"/>
    </source>
</evidence>
<dbReference type="PANTHER" id="PTHR23117:SF13">
    <property type="entry name" value="GUANYLATE KINASE"/>
    <property type="match status" value="1"/>
</dbReference>
<accession>A0A2N5XSG9</accession>
<keyword evidence="9 13" id="KW-0418">Kinase</keyword>
<evidence type="ECO:0000313" key="16">
    <source>
        <dbReference type="Proteomes" id="UP000234881"/>
    </source>
</evidence>
<feature type="domain" description="Guanylate kinase-like" evidence="14">
    <location>
        <begin position="16"/>
        <end position="195"/>
    </location>
</feature>
<dbReference type="CDD" id="cd00071">
    <property type="entry name" value="GMPK"/>
    <property type="match status" value="1"/>
</dbReference>
<dbReference type="InterPro" id="IPR017665">
    <property type="entry name" value="Guanylate_kinase"/>
</dbReference>
<dbReference type="HAMAP" id="MF_00328">
    <property type="entry name" value="Guanylate_kinase"/>
    <property type="match status" value="1"/>
</dbReference>
<organism evidence="15 16">
    <name type="scientific">Cohaesibacter celericrescens</name>
    <dbReference type="NCBI Taxonomy" id="2067669"/>
    <lineage>
        <taxon>Bacteria</taxon>
        <taxon>Pseudomonadati</taxon>
        <taxon>Pseudomonadota</taxon>
        <taxon>Alphaproteobacteria</taxon>
        <taxon>Hyphomicrobiales</taxon>
        <taxon>Cohaesibacteraceae</taxon>
    </lineage>
</organism>
<dbReference type="InterPro" id="IPR008145">
    <property type="entry name" value="GK/Ca_channel_bsu"/>
</dbReference>
<dbReference type="GO" id="GO:0005524">
    <property type="term" value="F:ATP binding"/>
    <property type="evidence" value="ECO:0007669"/>
    <property type="project" value="UniProtKB-UniRule"/>
</dbReference>
<evidence type="ECO:0000256" key="11">
    <source>
        <dbReference type="ARBA" id="ARBA00030128"/>
    </source>
</evidence>
<dbReference type="AlphaFoldDB" id="A0A2N5XSG9"/>
<dbReference type="EC" id="2.7.4.8" evidence="4 13"/>
<comment type="caution">
    <text evidence="15">The sequence shown here is derived from an EMBL/GenBank/DDBJ whole genome shotgun (WGS) entry which is preliminary data.</text>
</comment>
<dbReference type="Gene3D" id="3.40.50.300">
    <property type="entry name" value="P-loop containing nucleotide triphosphate hydrolases"/>
    <property type="match status" value="1"/>
</dbReference>
<keyword evidence="16" id="KW-1185">Reference proteome</keyword>
<dbReference type="NCBIfam" id="TIGR03263">
    <property type="entry name" value="guanyl_kin"/>
    <property type="match status" value="1"/>
</dbReference>
<evidence type="ECO:0000256" key="3">
    <source>
        <dbReference type="ARBA" id="ARBA00005790"/>
    </source>
</evidence>
<dbReference type="SUPFAM" id="SSF52540">
    <property type="entry name" value="P-loop containing nucleoside triphosphate hydrolases"/>
    <property type="match status" value="1"/>
</dbReference>
<dbReference type="OrthoDB" id="9808150at2"/>
<proteinExistence type="inferred from homology"/>
<evidence type="ECO:0000256" key="1">
    <source>
        <dbReference type="ARBA" id="ARBA00003531"/>
    </source>
</evidence>
<dbReference type="PANTHER" id="PTHR23117">
    <property type="entry name" value="GUANYLATE KINASE-RELATED"/>
    <property type="match status" value="1"/>
</dbReference>
<evidence type="ECO:0000256" key="9">
    <source>
        <dbReference type="ARBA" id="ARBA00022777"/>
    </source>
</evidence>
<evidence type="ECO:0000256" key="7">
    <source>
        <dbReference type="ARBA" id="ARBA00022679"/>
    </source>
</evidence>
<evidence type="ECO:0000313" key="15">
    <source>
        <dbReference type="EMBL" id="PLW77395.1"/>
    </source>
</evidence>
<evidence type="ECO:0000256" key="10">
    <source>
        <dbReference type="ARBA" id="ARBA00022840"/>
    </source>
</evidence>
<keyword evidence="10 13" id="KW-0067">ATP-binding</keyword>
<dbReference type="GO" id="GO:0005829">
    <property type="term" value="C:cytosol"/>
    <property type="evidence" value="ECO:0007669"/>
    <property type="project" value="TreeGrafter"/>
</dbReference>
<comment type="similarity">
    <text evidence="3 13">Belongs to the guanylate kinase family.</text>
</comment>
<comment type="function">
    <text evidence="1 13">Essential for recycling GMP and indirectly, cGMP.</text>
</comment>
<dbReference type="Pfam" id="PF00625">
    <property type="entry name" value="Guanylate_kin"/>
    <property type="match status" value="1"/>
</dbReference>
<evidence type="ECO:0000256" key="12">
    <source>
        <dbReference type="ARBA" id="ARBA00048594"/>
    </source>
</evidence>
<feature type="binding site" evidence="13">
    <location>
        <begin position="23"/>
        <end position="30"/>
    </location>
    <ligand>
        <name>ATP</name>
        <dbReference type="ChEBI" id="CHEBI:30616"/>
    </ligand>
</feature>
<comment type="subcellular location">
    <subcellularLocation>
        <location evidence="2 13">Cytoplasm</location>
    </subcellularLocation>
</comment>
<evidence type="ECO:0000256" key="5">
    <source>
        <dbReference type="ARBA" id="ARBA00016296"/>
    </source>
</evidence>
<dbReference type="GO" id="GO:0004385">
    <property type="term" value="F:GMP kinase activity"/>
    <property type="evidence" value="ECO:0007669"/>
    <property type="project" value="UniProtKB-UniRule"/>
</dbReference>